<accession>A0A2Z6ET54</accession>
<dbReference type="EMBL" id="AP018150">
    <property type="protein sequence ID" value="BBE08570.1"/>
    <property type="molecule type" value="Genomic_DNA"/>
</dbReference>
<organism evidence="1 2">
    <name type="scientific">Mycoavidus cysteinexigens</name>
    <dbReference type="NCBI Taxonomy" id="1553431"/>
    <lineage>
        <taxon>Bacteria</taxon>
        <taxon>Pseudomonadati</taxon>
        <taxon>Pseudomonadota</taxon>
        <taxon>Betaproteobacteria</taxon>
        <taxon>Burkholderiales</taxon>
        <taxon>Burkholderiaceae</taxon>
        <taxon>Mycoavidus</taxon>
    </lineage>
</organism>
<dbReference type="KEGG" id="mcys:MCB1EB_0409"/>
<reference evidence="1 2" key="1">
    <citation type="journal article" date="2018" name="Microbes Environ.">
        <title>Comparative Genomic Insights into Endofungal Lifestyles of Two Bacterial Endosymbionts, Mycoavidus cysteinexigens and Burkholderia rhizoxinica.</title>
        <authorList>
            <person name="Sharmin D."/>
            <person name="Guo Y."/>
            <person name="Nishizawa T."/>
            <person name="Ohshima S."/>
            <person name="Sato Y."/>
            <person name="Takashima Y."/>
            <person name="Narisawa K."/>
            <person name="Ohta H."/>
        </authorList>
    </citation>
    <scope>NUCLEOTIDE SEQUENCE [LARGE SCALE GENOMIC DNA]</scope>
    <source>
        <strain evidence="1 2">B1-EB</strain>
    </source>
</reference>
<evidence type="ECO:0000313" key="1">
    <source>
        <dbReference type="EMBL" id="BBE08570.1"/>
    </source>
</evidence>
<name>A0A2Z6ET54_9BURK</name>
<evidence type="ECO:0000313" key="2">
    <source>
        <dbReference type="Proteomes" id="UP000282597"/>
    </source>
</evidence>
<dbReference type="AlphaFoldDB" id="A0A2Z6ET54"/>
<dbReference type="InterPro" id="IPR020288">
    <property type="entry name" value="Sheath_initiator"/>
</dbReference>
<dbReference type="Proteomes" id="UP000282597">
    <property type="component" value="Chromosome"/>
</dbReference>
<keyword evidence="2" id="KW-1185">Reference proteome</keyword>
<protein>
    <submittedName>
        <fullName evidence="1">Uncharacterized protein</fullName>
    </submittedName>
</protein>
<sequence length="115" mass="13443">MKVRRLDANHDWTFGQGRANYATLAESVAQRVKSRLLSFQGDWFLNLEHGLPWLPTFERPADLRQIEHLVKRTILHTHGVRELLALELEWDPSTRHLTITAQLKDHDDQLINITN</sequence>
<gene>
    <name evidence="1" type="ORF">MCB1EB_0409</name>
</gene>
<dbReference type="RefSeq" id="WP_045363243.1">
    <property type="nucleotide sequence ID" value="NZ_AP018150.1"/>
</dbReference>
<dbReference type="Pfam" id="PF10934">
    <property type="entry name" value="Sheath_initiator"/>
    <property type="match status" value="1"/>
</dbReference>
<proteinExistence type="predicted"/>